<dbReference type="AlphaFoldDB" id="A0A813TD13"/>
<organism evidence="4 6">
    <name type="scientific">Adineta steineri</name>
    <dbReference type="NCBI Taxonomy" id="433720"/>
    <lineage>
        <taxon>Eukaryota</taxon>
        <taxon>Metazoa</taxon>
        <taxon>Spiralia</taxon>
        <taxon>Gnathifera</taxon>
        <taxon>Rotifera</taxon>
        <taxon>Eurotatoria</taxon>
        <taxon>Bdelloidea</taxon>
        <taxon>Adinetida</taxon>
        <taxon>Adinetidae</taxon>
        <taxon>Adineta</taxon>
    </lineage>
</organism>
<accession>A0A813TD13</accession>
<evidence type="ECO:0000256" key="1">
    <source>
        <dbReference type="SAM" id="MobiDB-lite"/>
    </source>
</evidence>
<dbReference type="Proteomes" id="UP000663832">
    <property type="component" value="Unassembled WGS sequence"/>
</dbReference>
<evidence type="ECO:0000259" key="2">
    <source>
        <dbReference type="PROSITE" id="PS50053"/>
    </source>
</evidence>
<feature type="compositionally biased region" description="Polar residues" evidence="1">
    <location>
        <begin position="116"/>
        <end position="125"/>
    </location>
</feature>
<feature type="compositionally biased region" description="Polar residues" evidence="1">
    <location>
        <begin position="1"/>
        <end position="11"/>
    </location>
</feature>
<feature type="region of interest" description="Disordered" evidence="1">
    <location>
        <begin position="116"/>
        <end position="147"/>
    </location>
</feature>
<keyword evidence="5" id="KW-1185">Reference proteome</keyword>
<evidence type="ECO:0000313" key="4">
    <source>
        <dbReference type="EMBL" id="CAF0810900.1"/>
    </source>
</evidence>
<reference evidence="4" key="1">
    <citation type="submission" date="2021-02" db="EMBL/GenBank/DDBJ databases">
        <authorList>
            <person name="Nowell W R."/>
        </authorList>
    </citation>
    <scope>NUCLEOTIDE SEQUENCE</scope>
</reference>
<dbReference type="Proteomes" id="UP000663877">
    <property type="component" value="Unassembled WGS sequence"/>
</dbReference>
<dbReference type="SUPFAM" id="SSF54236">
    <property type="entry name" value="Ubiquitin-like"/>
    <property type="match status" value="1"/>
</dbReference>
<sequence length="284" mass="32746">MSNAGYSQSRIQFIPNDQPRSEQRNYSDRSLVQLIQLDFTDYTLQALDIDNNRTIIFNIPLKQRAQYKIGKTVNNPDEVQDQNGTYYLWLNAQSRAKFHEALDICFQQISLLTNGSPESPTQTPVYKSDEKSPHKYEQSRGVQPKLPTRSNENGLLIDIYQLGQNIRQGNIDEAVGLAKKLAQQNIPLQASPWNGQKEEEIIEVKVKIDSNEPRISNKYKNEMIISVYPSTTIQELCLIFEHCHNFSPLNQYFFVNGHLAHHDSTMKDLNIRSNSLFILFIIQQ</sequence>
<feature type="region of interest" description="Disordered" evidence="1">
    <location>
        <begin position="1"/>
        <end position="25"/>
    </location>
</feature>
<dbReference type="InterPro" id="IPR000626">
    <property type="entry name" value="Ubiquitin-like_dom"/>
</dbReference>
<dbReference type="InterPro" id="IPR029071">
    <property type="entry name" value="Ubiquitin-like_domsf"/>
</dbReference>
<dbReference type="OrthoDB" id="9985309at2759"/>
<feature type="domain" description="Ubiquitin-like" evidence="2">
    <location>
        <begin position="202"/>
        <end position="284"/>
    </location>
</feature>
<protein>
    <recommendedName>
        <fullName evidence="2">Ubiquitin-like domain-containing protein</fullName>
    </recommendedName>
</protein>
<gene>
    <name evidence="4" type="ORF">BJG266_LOCUS5729</name>
    <name evidence="3" type="ORF">QVE165_LOCUS3386</name>
</gene>
<evidence type="ECO:0000313" key="6">
    <source>
        <dbReference type="Proteomes" id="UP000663877"/>
    </source>
</evidence>
<comment type="caution">
    <text evidence="4">The sequence shown here is derived from an EMBL/GenBank/DDBJ whole genome shotgun (WGS) entry which is preliminary data.</text>
</comment>
<evidence type="ECO:0000313" key="3">
    <source>
        <dbReference type="EMBL" id="CAF0785208.1"/>
    </source>
</evidence>
<feature type="compositionally biased region" description="Basic and acidic residues" evidence="1">
    <location>
        <begin position="127"/>
        <end position="138"/>
    </location>
</feature>
<name>A0A813TD13_9BILA</name>
<dbReference type="Gene3D" id="3.10.20.90">
    <property type="entry name" value="Phosphatidylinositol 3-kinase Catalytic Subunit, Chain A, domain 1"/>
    <property type="match status" value="1"/>
</dbReference>
<proteinExistence type="predicted"/>
<dbReference type="EMBL" id="CAJNOM010000012">
    <property type="protein sequence ID" value="CAF0785208.1"/>
    <property type="molecule type" value="Genomic_DNA"/>
</dbReference>
<evidence type="ECO:0000313" key="5">
    <source>
        <dbReference type="Proteomes" id="UP000663832"/>
    </source>
</evidence>
<dbReference type="PROSITE" id="PS50053">
    <property type="entry name" value="UBIQUITIN_2"/>
    <property type="match status" value="1"/>
</dbReference>
<dbReference type="EMBL" id="CAJNOI010000015">
    <property type="protein sequence ID" value="CAF0810900.1"/>
    <property type="molecule type" value="Genomic_DNA"/>
</dbReference>